<organism evidence="1 2">
    <name type="scientific">Cytobacillus mangrovibacter</name>
    <dbReference type="NCBI Taxonomy" id="3299024"/>
    <lineage>
        <taxon>Bacteria</taxon>
        <taxon>Bacillati</taxon>
        <taxon>Bacillota</taxon>
        <taxon>Bacilli</taxon>
        <taxon>Bacillales</taxon>
        <taxon>Bacillaceae</taxon>
        <taxon>Cytobacillus</taxon>
    </lineage>
</organism>
<sequence>MKNVQMNKENLFNNVPVNGVIDGLGAADYLITLPVRRMVNRLIEKRLF</sequence>
<evidence type="ECO:0000313" key="2">
    <source>
        <dbReference type="Proteomes" id="UP001601058"/>
    </source>
</evidence>
<keyword evidence="2" id="KW-1185">Reference proteome</keyword>
<dbReference type="Proteomes" id="UP001601058">
    <property type="component" value="Unassembled WGS sequence"/>
</dbReference>
<dbReference type="RefSeq" id="WP_389220526.1">
    <property type="nucleotide sequence ID" value="NZ_JBIACJ010000007.1"/>
</dbReference>
<reference evidence="1 2" key="1">
    <citation type="submission" date="2024-08" db="EMBL/GenBank/DDBJ databases">
        <title>Two novel Cytobacillus novel species.</title>
        <authorList>
            <person name="Liu G."/>
        </authorList>
    </citation>
    <scope>NUCLEOTIDE SEQUENCE [LARGE SCALE GENOMIC DNA]</scope>
    <source>
        <strain evidence="1 2">FJAT-53684</strain>
    </source>
</reference>
<protein>
    <submittedName>
        <fullName evidence="1">Uncharacterized protein</fullName>
    </submittedName>
</protein>
<accession>A0ABW6K3C8</accession>
<name>A0ABW6K3C8_9BACI</name>
<dbReference type="EMBL" id="JBIACJ010000007">
    <property type="protein sequence ID" value="MFE8697403.1"/>
    <property type="molecule type" value="Genomic_DNA"/>
</dbReference>
<proteinExistence type="predicted"/>
<comment type="caution">
    <text evidence="1">The sequence shown here is derived from an EMBL/GenBank/DDBJ whole genome shotgun (WGS) entry which is preliminary data.</text>
</comment>
<evidence type="ECO:0000313" key="1">
    <source>
        <dbReference type="EMBL" id="MFE8697403.1"/>
    </source>
</evidence>
<gene>
    <name evidence="1" type="ORF">ACFYKT_13755</name>
</gene>